<accession>F7NJU1</accession>
<sequence length="176" mass="19139">MLAGPNTGQSGLLRSGRFNARGKGAIMGKKMFDRLAGGAFLLVGLLAVAGSFQIADSAYGSKVGPSIFPLGLGAIITFLSLGLIYQTCQYKQDTKAKADRDYKRLGLMLLALCLYIALFETLGYIVSTFLFLLAAFQIMERSKLWFSAGIAAFFSVGAYYLYVVMLHGSLPPFPYW</sequence>
<dbReference type="STRING" id="1009370.ALO_11744"/>
<keyword evidence="1" id="KW-0472">Membrane</keyword>
<dbReference type="Pfam" id="PF07331">
    <property type="entry name" value="TctB"/>
    <property type="match status" value="1"/>
</dbReference>
<organism evidence="3 4">
    <name type="scientific">Acetonema longum DSM 6540</name>
    <dbReference type="NCBI Taxonomy" id="1009370"/>
    <lineage>
        <taxon>Bacteria</taxon>
        <taxon>Bacillati</taxon>
        <taxon>Bacillota</taxon>
        <taxon>Negativicutes</taxon>
        <taxon>Acetonemataceae</taxon>
        <taxon>Acetonema</taxon>
    </lineage>
</organism>
<keyword evidence="1" id="KW-1133">Transmembrane helix</keyword>
<name>F7NJU1_9FIRM</name>
<comment type="caution">
    <text evidence="3">The sequence shown here is derived from an EMBL/GenBank/DDBJ whole genome shotgun (WGS) entry which is preliminary data.</text>
</comment>
<keyword evidence="4" id="KW-1185">Reference proteome</keyword>
<feature type="transmembrane region" description="Helical" evidence="1">
    <location>
        <begin position="35"/>
        <end position="55"/>
    </location>
</feature>
<evidence type="ECO:0000313" key="3">
    <source>
        <dbReference type="EMBL" id="EGO63673.1"/>
    </source>
</evidence>
<feature type="transmembrane region" description="Helical" evidence="1">
    <location>
        <begin position="144"/>
        <end position="163"/>
    </location>
</feature>
<evidence type="ECO:0000313" key="4">
    <source>
        <dbReference type="Proteomes" id="UP000003240"/>
    </source>
</evidence>
<dbReference type="EMBL" id="AFGF01000101">
    <property type="protein sequence ID" value="EGO63673.1"/>
    <property type="molecule type" value="Genomic_DNA"/>
</dbReference>
<dbReference type="eggNOG" id="ENOG5032SKA">
    <property type="taxonomic scope" value="Bacteria"/>
</dbReference>
<dbReference type="Proteomes" id="UP000003240">
    <property type="component" value="Unassembled WGS sequence"/>
</dbReference>
<protein>
    <submittedName>
        <fullName evidence="3">Putative tricarboxylate transport protein TctB</fullName>
    </submittedName>
</protein>
<feature type="domain" description="DUF1468" evidence="2">
    <location>
        <begin position="35"/>
        <end position="171"/>
    </location>
</feature>
<dbReference type="AlphaFoldDB" id="F7NJU1"/>
<feature type="transmembrane region" description="Helical" evidence="1">
    <location>
        <begin position="105"/>
        <end position="138"/>
    </location>
</feature>
<evidence type="ECO:0000256" key="1">
    <source>
        <dbReference type="SAM" id="Phobius"/>
    </source>
</evidence>
<evidence type="ECO:0000259" key="2">
    <source>
        <dbReference type="Pfam" id="PF07331"/>
    </source>
</evidence>
<reference evidence="3 4" key="1">
    <citation type="journal article" date="2011" name="EMBO J.">
        <title>Structural diversity of bacterial flagellar motors.</title>
        <authorList>
            <person name="Chen S."/>
            <person name="Beeby M."/>
            <person name="Murphy G.E."/>
            <person name="Leadbetter J.R."/>
            <person name="Hendrixson D.R."/>
            <person name="Briegel A."/>
            <person name="Li Z."/>
            <person name="Shi J."/>
            <person name="Tocheva E.I."/>
            <person name="Muller A."/>
            <person name="Dobro M.J."/>
            <person name="Jensen G.J."/>
        </authorList>
    </citation>
    <scope>NUCLEOTIDE SEQUENCE [LARGE SCALE GENOMIC DNA]</scope>
    <source>
        <strain evidence="3 4">DSM 6540</strain>
    </source>
</reference>
<proteinExistence type="predicted"/>
<keyword evidence="1" id="KW-0812">Transmembrane</keyword>
<dbReference type="InterPro" id="IPR009936">
    <property type="entry name" value="DUF1468"/>
</dbReference>
<gene>
    <name evidence="3" type="ORF">ALO_11744</name>
</gene>
<feature type="transmembrane region" description="Helical" evidence="1">
    <location>
        <begin position="67"/>
        <end position="85"/>
    </location>
</feature>